<gene>
    <name evidence="2" type="ORF">EDC35_103441</name>
</gene>
<dbReference type="SUPFAM" id="SSF159127">
    <property type="entry name" value="HupF/HypC-like"/>
    <property type="match status" value="1"/>
</dbReference>
<protein>
    <submittedName>
        <fullName evidence="2">Hydrogenase expression/formation protein HypC</fullName>
    </submittedName>
</protein>
<organism evidence="2 3">
    <name type="scientific">Thiobaca trueperi</name>
    <dbReference type="NCBI Taxonomy" id="127458"/>
    <lineage>
        <taxon>Bacteria</taxon>
        <taxon>Pseudomonadati</taxon>
        <taxon>Pseudomonadota</taxon>
        <taxon>Gammaproteobacteria</taxon>
        <taxon>Chromatiales</taxon>
        <taxon>Chromatiaceae</taxon>
        <taxon>Thiobaca</taxon>
    </lineage>
</organism>
<sequence>MCIGIPMQVIESGPIRAWCDDGGERQQVDMQLVGDQPPGAWVLVFLGAAREVMDPTHALRVRDALVAMQVALDGQPVDHLFADLIDREPRLPEHLRS</sequence>
<dbReference type="Pfam" id="PF01455">
    <property type="entry name" value="HupF_HypC"/>
    <property type="match status" value="1"/>
</dbReference>
<dbReference type="NCBIfam" id="TIGR00074">
    <property type="entry name" value="hypC_hupF"/>
    <property type="match status" value="1"/>
</dbReference>
<dbReference type="EMBL" id="SMAO01000003">
    <property type="protein sequence ID" value="TCT22342.1"/>
    <property type="molecule type" value="Genomic_DNA"/>
</dbReference>
<dbReference type="GO" id="GO:0005506">
    <property type="term" value="F:iron ion binding"/>
    <property type="evidence" value="ECO:0007669"/>
    <property type="project" value="TreeGrafter"/>
</dbReference>
<dbReference type="InterPro" id="IPR019812">
    <property type="entry name" value="Hydgase_assmbl_chp_CS"/>
</dbReference>
<comment type="caution">
    <text evidence="2">The sequence shown here is derived from an EMBL/GenBank/DDBJ whole genome shotgun (WGS) entry which is preliminary data.</text>
</comment>
<dbReference type="OrthoDB" id="9806017at2"/>
<reference evidence="2 3" key="1">
    <citation type="submission" date="2019-03" db="EMBL/GenBank/DDBJ databases">
        <title>Genomic Encyclopedia of Type Strains, Phase IV (KMG-IV): sequencing the most valuable type-strain genomes for metagenomic binning, comparative biology and taxonomic classification.</title>
        <authorList>
            <person name="Goeker M."/>
        </authorList>
    </citation>
    <scope>NUCLEOTIDE SEQUENCE [LARGE SCALE GENOMIC DNA]</scope>
    <source>
        <strain evidence="2 3">DSM 13587</strain>
    </source>
</reference>
<accession>A0A4V2V1T0</accession>
<dbReference type="PANTHER" id="PTHR35177:SF2">
    <property type="entry name" value="HYDROGENASE MATURATION FACTOR HYBG"/>
    <property type="match status" value="1"/>
</dbReference>
<dbReference type="PROSITE" id="PS01097">
    <property type="entry name" value="HUPF_HYPC"/>
    <property type="match status" value="1"/>
</dbReference>
<dbReference type="GO" id="GO:0051604">
    <property type="term" value="P:protein maturation"/>
    <property type="evidence" value="ECO:0007669"/>
    <property type="project" value="TreeGrafter"/>
</dbReference>
<name>A0A4V2V1T0_9GAMM</name>
<proteinExistence type="inferred from homology"/>
<dbReference type="GO" id="GO:1902670">
    <property type="term" value="F:carbon dioxide binding"/>
    <property type="evidence" value="ECO:0007669"/>
    <property type="project" value="TreeGrafter"/>
</dbReference>
<dbReference type="RefSeq" id="WP_132976723.1">
    <property type="nucleotide sequence ID" value="NZ_SMAO01000003.1"/>
</dbReference>
<evidence type="ECO:0000313" key="3">
    <source>
        <dbReference type="Proteomes" id="UP000295717"/>
    </source>
</evidence>
<keyword evidence="3" id="KW-1185">Reference proteome</keyword>
<dbReference type="AlphaFoldDB" id="A0A4V2V1T0"/>
<dbReference type="PANTHER" id="PTHR35177">
    <property type="entry name" value="HYDROGENASE MATURATION FACTOR HYBG"/>
    <property type="match status" value="1"/>
</dbReference>
<dbReference type="Proteomes" id="UP000295717">
    <property type="component" value="Unassembled WGS sequence"/>
</dbReference>
<dbReference type="PRINTS" id="PR00445">
    <property type="entry name" value="HUPFHYPC"/>
</dbReference>
<dbReference type="Gene3D" id="2.30.30.140">
    <property type="match status" value="1"/>
</dbReference>
<evidence type="ECO:0000256" key="1">
    <source>
        <dbReference type="ARBA" id="ARBA00006018"/>
    </source>
</evidence>
<evidence type="ECO:0000313" key="2">
    <source>
        <dbReference type="EMBL" id="TCT22342.1"/>
    </source>
</evidence>
<dbReference type="InterPro" id="IPR001109">
    <property type="entry name" value="Hydrogenase_HupF/HypC"/>
</dbReference>
<comment type="similarity">
    <text evidence="1">Belongs to the HupF/HypC family.</text>
</comment>